<evidence type="ECO:0000313" key="1">
    <source>
        <dbReference type="EMBL" id="KAJ7683323.1"/>
    </source>
</evidence>
<organism evidence="1 2">
    <name type="scientific">Mycena rosella</name>
    <name type="common">Pink bonnet</name>
    <name type="synonym">Agaricus rosellus</name>
    <dbReference type="NCBI Taxonomy" id="1033263"/>
    <lineage>
        <taxon>Eukaryota</taxon>
        <taxon>Fungi</taxon>
        <taxon>Dikarya</taxon>
        <taxon>Basidiomycota</taxon>
        <taxon>Agaricomycotina</taxon>
        <taxon>Agaricomycetes</taxon>
        <taxon>Agaricomycetidae</taxon>
        <taxon>Agaricales</taxon>
        <taxon>Marasmiineae</taxon>
        <taxon>Mycenaceae</taxon>
        <taxon>Mycena</taxon>
    </lineage>
</organism>
<dbReference type="EMBL" id="JARKIE010000109">
    <property type="protein sequence ID" value="KAJ7683323.1"/>
    <property type="molecule type" value="Genomic_DNA"/>
</dbReference>
<sequence length="313" mass="35162">MDKYYPGKKAAVELQALTTLSQDLVKSRDQDNLKHLGGFTLDNIGGVPMGNQVKQWRLCTAQDKDGITDKVVFCLQGVIVKNELVPKNVYKYGANKALYLTQYVEITGIQTEIFAACVSNVLSIHEQFGQHLARVQMVDFFMKYIGDAPIFLASNRFLTLWSEAPNEQDNEFEPGVDTIGWLAKLKGNDLIHAPENIVKYFRVSKGNANEESKYVQSVPGAFKAGDIVKMQVAFVAQMSSKKIKIGNRLQALTLLNDHYKKEASVSRTADTVKPSPHNTSLRRKVGYFYQDEEELRVCKKKNEGQVSEDEEGQ</sequence>
<reference evidence="1" key="1">
    <citation type="submission" date="2023-03" db="EMBL/GenBank/DDBJ databases">
        <title>Massive genome expansion in bonnet fungi (Mycena s.s.) driven by repeated elements and novel gene families across ecological guilds.</title>
        <authorList>
            <consortium name="Lawrence Berkeley National Laboratory"/>
            <person name="Harder C.B."/>
            <person name="Miyauchi S."/>
            <person name="Viragh M."/>
            <person name="Kuo A."/>
            <person name="Thoen E."/>
            <person name="Andreopoulos B."/>
            <person name="Lu D."/>
            <person name="Skrede I."/>
            <person name="Drula E."/>
            <person name="Henrissat B."/>
            <person name="Morin E."/>
            <person name="Kohler A."/>
            <person name="Barry K."/>
            <person name="LaButti K."/>
            <person name="Morin E."/>
            <person name="Salamov A."/>
            <person name="Lipzen A."/>
            <person name="Mereny Z."/>
            <person name="Hegedus B."/>
            <person name="Baldrian P."/>
            <person name="Stursova M."/>
            <person name="Weitz H."/>
            <person name="Taylor A."/>
            <person name="Grigoriev I.V."/>
            <person name="Nagy L.G."/>
            <person name="Martin F."/>
            <person name="Kauserud H."/>
        </authorList>
    </citation>
    <scope>NUCLEOTIDE SEQUENCE</scope>
    <source>
        <strain evidence="1">CBHHK067</strain>
    </source>
</reference>
<proteinExistence type="predicted"/>
<accession>A0AAD7GCZ3</accession>
<dbReference type="Proteomes" id="UP001221757">
    <property type="component" value="Unassembled WGS sequence"/>
</dbReference>
<keyword evidence="2" id="KW-1185">Reference proteome</keyword>
<comment type="caution">
    <text evidence="1">The sequence shown here is derived from an EMBL/GenBank/DDBJ whole genome shotgun (WGS) entry which is preliminary data.</text>
</comment>
<evidence type="ECO:0000313" key="2">
    <source>
        <dbReference type="Proteomes" id="UP001221757"/>
    </source>
</evidence>
<gene>
    <name evidence="1" type="ORF">B0H17DRAFT_1205192</name>
</gene>
<dbReference type="AlphaFoldDB" id="A0AAD7GCZ3"/>
<name>A0AAD7GCZ3_MYCRO</name>
<protein>
    <submittedName>
        <fullName evidence="1">Uncharacterized protein</fullName>
    </submittedName>
</protein>